<evidence type="ECO:0000256" key="3">
    <source>
        <dbReference type="ARBA" id="ARBA00022905"/>
    </source>
</evidence>
<organism evidence="4 5">
    <name type="scientific">Streptomyces adustus</name>
    <dbReference type="NCBI Taxonomy" id="1609272"/>
    <lineage>
        <taxon>Bacteria</taxon>
        <taxon>Bacillati</taxon>
        <taxon>Actinomycetota</taxon>
        <taxon>Actinomycetes</taxon>
        <taxon>Kitasatosporales</taxon>
        <taxon>Streptomycetaceae</taxon>
        <taxon>Streptomyces</taxon>
    </lineage>
</organism>
<keyword evidence="5" id="KW-1185">Reference proteome</keyword>
<dbReference type="NCBIfam" id="TIGR03859">
    <property type="entry name" value="PQQ_PqqD"/>
    <property type="match status" value="1"/>
</dbReference>
<comment type="pathway">
    <text evidence="1">Cofactor biosynthesis; pyrroloquinoline quinone biosynthesis.</text>
</comment>
<evidence type="ECO:0000256" key="1">
    <source>
        <dbReference type="ARBA" id="ARBA00004886"/>
    </source>
</evidence>
<evidence type="ECO:0000313" key="4">
    <source>
        <dbReference type="EMBL" id="MPY36924.1"/>
    </source>
</evidence>
<dbReference type="EMBL" id="VJZD01000262">
    <property type="protein sequence ID" value="MPY36924.1"/>
    <property type="molecule type" value="Genomic_DNA"/>
</dbReference>
<evidence type="ECO:0000256" key="2">
    <source>
        <dbReference type="ARBA" id="ARBA00011741"/>
    </source>
</evidence>
<reference evidence="4 5" key="1">
    <citation type="submission" date="2019-07" db="EMBL/GenBank/DDBJ databases">
        <title>New species of Amycolatopsis and Streptomyces.</title>
        <authorList>
            <person name="Duangmal K."/>
            <person name="Teo W.F.A."/>
            <person name="Lipun K."/>
        </authorList>
    </citation>
    <scope>NUCLEOTIDE SEQUENCE [LARGE SCALE GENOMIC DNA]</scope>
    <source>
        <strain evidence="4 5">NBRC 109810</strain>
    </source>
</reference>
<accession>A0A5N8VS12</accession>
<dbReference type="Pfam" id="PF05402">
    <property type="entry name" value="PqqD"/>
    <property type="match status" value="1"/>
</dbReference>
<dbReference type="GO" id="GO:0018189">
    <property type="term" value="P:pyrroloquinoline quinone biosynthetic process"/>
    <property type="evidence" value="ECO:0007669"/>
    <property type="project" value="UniProtKB-UniPathway"/>
</dbReference>
<evidence type="ECO:0000313" key="5">
    <source>
        <dbReference type="Proteomes" id="UP000325849"/>
    </source>
</evidence>
<comment type="subunit">
    <text evidence="2">Monomer. Interacts with PqqE.</text>
</comment>
<proteinExistence type="predicted"/>
<protein>
    <submittedName>
        <fullName evidence="4">Pyrroloquinoline quinone biosynthesis peptide chaperone PqqD</fullName>
    </submittedName>
</protein>
<dbReference type="InterPro" id="IPR022479">
    <property type="entry name" value="PqqD_bac"/>
</dbReference>
<name>A0A5N8VS12_9ACTN</name>
<sequence>MSCGACSTACKGPPAVRTTAVHDTATWRPRLAAAALLRHDTVRDADVLLLPERVIVLHGSGRAVLDLVDGTRTVDEIVTLLAPDHATYIRDEVVSFLDKLHTEGCLR</sequence>
<dbReference type="Proteomes" id="UP000325849">
    <property type="component" value="Unassembled WGS sequence"/>
</dbReference>
<dbReference type="AlphaFoldDB" id="A0A5N8VS12"/>
<dbReference type="UniPathway" id="UPA00539"/>
<keyword evidence="3" id="KW-0884">PQQ biosynthesis</keyword>
<dbReference type="Gene3D" id="1.10.10.1150">
    <property type="entry name" value="Coenzyme PQQ synthesis protein D (PqqD)"/>
    <property type="match status" value="1"/>
</dbReference>
<gene>
    <name evidence="4" type="primary">pqqD</name>
    <name evidence="4" type="ORF">FNH09_38620</name>
</gene>
<dbReference type="GO" id="GO:0048038">
    <property type="term" value="F:quinone binding"/>
    <property type="evidence" value="ECO:0007669"/>
    <property type="project" value="InterPro"/>
</dbReference>
<dbReference type="InterPro" id="IPR041881">
    <property type="entry name" value="PqqD_sf"/>
</dbReference>
<comment type="caution">
    <text evidence="4">The sequence shown here is derived from an EMBL/GenBank/DDBJ whole genome shotgun (WGS) entry which is preliminary data.</text>
</comment>
<dbReference type="OrthoDB" id="7995890at2"/>
<dbReference type="InterPro" id="IPR008792">
    <property type="entry name" value="PQQD"/>
</dbReference>